<feature type="binding site" evidence="8">
    <location>
        <position position="161"/>
    </location>
    <ligand>
        <name>ATP</name>
        <dbReference type="ChEBI" id="CHEBI:30616"/>
    </ligand>
</feature>
<proteinExistence type="inferred from homology"/>
<dbReference type="Pfam" id="PF08299">
    <property type="entry name" value="Bac_DnaA_C"/>
    <property type="match status" value="1"/>
</dbReference>
<evidence type="ECO:0000313" key="16">
    <source>
        <dbReference type="EMBL" id="SUB87952.1"/>
    </source>
</evidence>
<feature type="region of interest" description="Domain IV, binds dsDNA" evidence="8">
    <location>
        <begin position="334"/>
        <end position="454"/>
    </location>
</feature>
<comment type="function">
    <text evidence="8 10">Plays an essential role in the initiation and regulation of chromosomal replication. ATP-DnaA binds to the origin of replication (oriC) to initiate formation of the DNA replication initiation complex once per cell cycle. Binds the DnaA box (a 9 base pair repeat at the origin) and separates the double-stranded (ds)DNA. Forms a right-handed helical filament on oriC DNA; dsDNA binds to the exterior of the filament while single-stranded (ss)DNA is stabiized in the filament's interior. The ATP-DnaA-oriC complex binds and stabilizes one strand of the AT-rich DNA unwinding element (DUE), permitting loading of DNA polymerase. After initiation quickly degrades to an ADP-DnaA complex that is not apt for DNA replication. Binds acidic phospholipids.</text>
</comment>
<comment type="caution">
    <text evidence="8">Lacks conserved residue(s) required for the propagation of feature annotation.</text>
</comment>
<dbReference type="InterPro" id="IPR013317">
    <property type="entry name" value="DnaA_dom"/>
</dbReference>
<evidence type="ECO:0000256" key="2">
    <source>
        <dbReference type="ARBA" id="ARBA00022490"/>
    </source>
</evidence>
<dbReference type="STRING" id="28115.HQ47_05560"/>
<reference evidence="15 17" key="1">
    <citation type="submission" date="2014-09" db="EMBL/GenBank/DDBJ databases">
        <title>Draft Genome Sequence of Porphyromonas macacae COT-192_OH2859.</title>
        <authorList>
            <person name="Wallis C."/>
            <person name="Deusch O."/>
            <person name="O'Flynn C."/>
            <person name="Davis I."/>
            <person name="Horsfall A."/>
            <person name="Kirkwood N."/>
            <person name="Harris S."/>
            <person name="Eisen J.A."/>
            <person name="Coil D.A."/>
            <person name="Darling A.E."/>
            <person name="Jospin G."/>
            <person name="Alexiev A."/>
        </authorList>
    </citation>
    <scope>NUCLEOTIDE SEQUENCE [LARGE SCALE GENOMIC DNA]</scope>
    <source>
        <strain evidence="17">COT-192 OH2859</strain>
        <strain evidence="15">COT-192_OH2859</strain>
    </source>
</reference>
<comment type="subcellular location">
    <subcellularLocation>
        <location evidence="8">Cytoplasm</location>
    </subcellularLocation>
</comment>
<sequence>MSKRNSLETLWQECLTSLRLLTDEKSYETWFAPIEAVNLQNGALTLRVPTEYFSQYLESRYAAELSRVLGEHIGPHASLYFTYTTNPEVDKKATENNLPTGSPQTKEEEKKTFNSHLNEKLSFETFYESDCNHVARAVAEAVAAKPGNAPMNPYFIYGPSGVGKTHLSQAIGLRVKTLHPELRVLYVSSQEFEAQYVTSSRFHERTDFIHFYQQIDVLIVDDIQGLIGKVKTQQAFFEVFNHLKLLNKQIVLTSDKAPIHLSGMEERLISRIKGSVTVALDKPDIDLRRKILKEKVAESGVKLKDEVIEFIAENVQNNVRELEGTLCSLLTYALIAPDKEIDLTFTRNIVSRAVSLEKPEITMERIQDVVTDVFHVDAGLIKDKTRRQDVVAARHAVMYLAKSYTNQSLNAIGEMLGRRNHATVLHGYNTVKDRMKVDQNFRQTMEKAIERLHV</sequence>
<accession>A0A0A2ECH6</accession>
<feature type="compositionally biased region" description="Polar residues" evidence="12">
    <location>
        <begin position="95"/>
        <end position="104"/>
    </location>
</feature>
<dbReference type="CDD" id="cd00009">
    <property type="entry name" value="AAA"/>
    <property type="match status" value="1"/>
</dbReference>
<dbReference type="EMBL" id="UGTF01000002">
    <property type="protein sequence ID" value="SUB87952.1"/>
    <property type="molecule type" value="Genomic_DNA"/>
</dbReference>
<comment type="domain">
    <text evidence="8">Domain I is involved in oligomerization and binding regulators, domain II is flexibile and of varying length in different bacteria, domain III forms the AAA+ region, while domain IV binds dsDNA.</text>
</comment>
<gene>
    <name evidence="8 16" type="primary">dnaA</name>
    <name evidence="15" type="ORF">HQ47_05560</name>
    <name evidence="16" type="ORF">NCTC11632_00010</name>
</gene>
<dbReference type="InterPro" id="IPR027417">
    <property type="entry name" value="P-loop_NTPase"/>
</dbReference>
<evidence type="ECO:0000256" key="3">
    <source>
        <dbReference type="ARBA" id="ARBA00022705"/>
    </source>
</evidence>
<dbReference type="Pfam" id="PF11638">
    <property type="entry name" value="DnaA_N"/>
    <property type="match status" value="1"/>
</dbReference>
<comment type="subunit">
    <text evidence="8">Oligomerizes as a right-handed, spiral filament on DNA at oriC.</text>
</comment>
<dbReference type="SMART" id="SM00382">
    <property type="entry name" value="AAA"/>
    <property type="match status" value="1"/>
</dbReference>
<reference evidence="16 18" key="2">
    <citation type="submission" date="2018-06" db="EMBL/GenBank/DDBJ databases">
        <authorList>
            <consortium name="Pathogen Informatics"/>
            <person name="Doyle S."/>
        </authorList>
    </citation>
    <scope>NUCLEOTIDE SEQUENCE [LARGE SCALE GENOMIC DNA]</scope>
    <source>
        <strain evidence="16 18">NCTC11632</strain>
    </source>
</reference>
<feature type="region of interest" description="Disordered" evidence="12">
    <location>
        <begin position="91"/>
        <end position="110"/>
    </location>
</feature>
<evidence type="ECO:0000313" key="17">
    <source>
        <dbReference type="Proteomes" id="UP000030103"/>
    </source>
</evidence>
<protein>
    <recommendedName>
        <fullName evidence="8 9">Chromosomal replication initiator protein DnaA</fullName>
    </recommendedName>
</protein>
<keyword evidence="6 8" id="KW-0446">Lipid-binding</keyword>
<dbReference type="Pfam" id="PF00308">
    <property type="entry name" value="Bac_DnaA"/>
    <property type="match status" value="1"/>
</dbReference>
<dbReference type="InterPro" id="IPR013159">
    <property type="entry name" value="DnaA_C"/>
</dbReference>
<dbReference type="GO" id="GO:0005524">
    <property type="term" value="F:ATP binding"/>
    <property type="evidence" value="ECO:0007669"/>
    <property type="project" value="UniProtKB-UniRule"/>
</dbReference>
<dbReference type="GO" id="GO:0006275">
    <property type="term" value="P:regulation of DNA replication"/>
    <property type="evidence" value="ECO:0007669"/>
    <property type="project" value="UniProtKB-UniRule"/>
</dbReference>
<dbReference type="SUPFAM" id="SSF48295">
    <property type="entry name" value="TrpR-like"/>
    <property type="match status" value="1"/>
</dbReference>
<keyword evidence="7 8" id="KW-0238">DNA-binding</keyword>
<evidence type="ECO:0000256" key="5">
    <source>
        <dbReference type="ARBA" id="ARBA00022840"/>
    </source>
</evidence>
<dbReference type="Gene3D" id="3.30.300.180">
    <property type="match status" value="1"/>
</dbReference>
<dbReference type="InterPro" id="IPR020591">
    <property type="entry name" value="Chromosome_initiator_DnaA-like"/>
</dbReference>
<evidence type="ECO:0000256" key="6">
    <source>
        <dbReference type="ARBA" id="ARBA00023121"/>
    </source>
</evidence>
<evidence type="ECO:0000256" key="10">
    <source>
        <dbReference type="RuleBase" id="RU000577"/>
    </source>
</evidence>
<evidence type="ECO:0000259" key="13">
    <source>
        <dbReference type="SMART" id="SM00382"/>
    </source>
</evidence>
<dbReference type="GO" id="GO:0005737">
    <property type="term" value="C:cytoplasm"/>
    <property type="evidence" value="ECO:0007669"/>
    <property type="project" value="UniProtKB-SubCell"/>
</dbReference>
<dbReference type="AlphaFoldDB" id="A0A0A2ECH6"/>
<dbReference type="GO" id="GO:0005886">
    <property type="term" value="C:plasma membrane"/>
    <property type="evidence" value="ECO:0007669"/>
    <property type="project" value="TreeGrafter"/>
</dbReference>
<dbReference type="InterPro" id="IPR038454">
    <property type="entry name" value="DnaA_N_sf"/>
</dbReference>
<dbReference type="HAMAP" id="MF_00377">
    <property type="entry name" value="DnaA_bact"/>
    <property type="match status" value="1"/>
</dbReference>
<dbReference type="GO" id="GO:0008289">
    <property type="term" value="F:lipid binding"/>
    <property type="evidence" value="ECO:0007669"/>
    <property type="project" value="UniProtKB-KW"/>
</dbReference>
<dbReference type="Gene3D" id="1.10.8.60">
    <property type="match status" value="1"/>
</dbReference>
<dbReference type="OrthoDB" id="9807019at2"/>
<keyword evidence="5 8" id="KW-0067">ATP-binding</keyword>
<dbReference type="GO" id="GO:0006270">
    <property type="term" value="P:DNA replication initiation"/>
    <property type="evidence" value="ECO:0007669"/>
    <property type="project" value="UniProtKB-UniRule"/>
</dbReference>
<evidence type="ECO:0000256" key="9">
    <source>
        <dbReference type="NCBIfam" id="TIGR00362"/>
    </source>
</evidence>
<evidence type="ECO:0000313" key="15">
    <source>
        <dbReference type="EMBL" id="KGN74139.1"/>
    </source>
</evidence>
<evidence type="ECO:0000256" key="1">
    <source>
        <dbReference type="ARBA" id="ARBA00006583"/>
    </source>
</evidence>
<dbReference type="Gene3D" id="3.40.50.300">
    <property type="entry name" value="P-loop containing nucleotide triphosphate hydrolases"/>
    <property type="match status" value="1"/>
</dbReference>
<evidence type="ECO:0000256" key="8">
    <source>
        <dbReference type="HAMAP-Rule" id="MF_00377"/>
    </source>
</evidence>
<dbReference type="InterPro" id="IPR003593">
    <property type="entry name" value="AAA+_ATPase"/>
</dbReference>
<dbReference type="eggNOG" id="COG0593">
    <property type="taxonomic scope" value="Bacteria"/>
</dbReference>
<evidence type="ECO:0000313" key="18">
    <source>
        <dbReference type="Proteomes" id="UP000254156"/>
    </source>
</evidence>
<dbReference type="PANTHER" id="PTHR30050">
    <property type="entry name" value="CHROMOSOMAL REPLICATION INITIATOR PROTEIN DNAA"/>
    <property type="match status" value="1"/>
</dbReference>
<dbReference type="PRINTS" id="PR00051">
    <property type="entry name" value="DNAA"/>
</dbReference>
<dbReference type="EMBL" id="JRFA01000015">
    <property type="protein sequence ID" value="KGN74139.1"/>
    <property type="molecule type" value="Genomic_DNA"/>
</dbReference>
<evidence type="ECO:0000259" key="14">
    <source>
        <dbReference type="SMART" id="SM00760"/>
    </source>
</evidence>
<dbReference type="Proteomes" id="UP000254156">
    <property type="component" value="Unassembled WGS sequence"/>
</dbReference>
<dbReference type="NCBIfam" id="TIGR00362">
    <property type="entry name" value="DnaA"/>
    <property type="match status" value="1"/>
</dbReference>
<dbReference type="InterPro" id="IPR010921">
    <property type="entry name" value="Trp_repressor/repl_initiator"/>
</dbReference>
<dbReference type="PANTHER" id="PTHR30050:SF2">
    <property type="entry name" value="CHROMOSOMAL REPLICATION INITIATOR PROTEIN DNAA"/>
    <property type="match status" value="1"/>
</dbReference>
<dbReference type="RefSeq" id="WP_025003463.1">
    <property type="nucleotide sequence ID" value="NZ_JBGYTE010000001.1"/>
</dbReference>
<dbReference type="InterPro" id="IPR024633">
    <property type="entry name" value="DnaA_N_dom"/>
</dbReference>
<feature type="domain" description="AAA+ ATPase" evidence="13">
    <location>
        <begin position="150"/>
        <end position="284"/>
    </location>
</feature>
<feature type="binding site" evidence="8">
    <location>
        <position position="163"/>
    </location>
    <ligand>
        <name>ATP</name>
        <dbReference type="ChEBI" id="CHEBI:30616"/>
    </ligand>
</feature>
<dbReference type="PROSITE" id="PS01008">
    <property type="entry name" value="DNAA"/>
    <property type="match status" value="1"/>
</dbReference>
<evidence type="ECO:0000256" key="4">
    <source>
        <dbReference type="ARBA" id="ARBA00022741"/>
    </source>
</evidence>
<keyword evidence="2 8" id="KW-0963">Cytoplasm</keyword>
<dbReference type="InterPro" id="IPR001957">
    <property type="entry name" value="Chromosome_initiator_DnaA"/>
</dbReference>
<keyword evidence="4 8" id="KW-0547">Nucleotide-binding</keyword>
<keyword evidence="17" id="KW-1185">Reference proteome</keyword>
<keyword evidence="3 8" id="KW-0235">DNA replication</keyword>
<evidence type="ECO:0000256" key="12">
    <source>
        <dbReference type="SAM" id="MobiDB-lite"/>
    </source>
</evidence>
<evidence type="ECO:0000256" key="11">
    <source>
        <dbReference type="RuleBase" id="RU004227"/>
    </source>
</evidence>
<feature type="binding site" evidence="8">
    <location>
        <position position="165"/>
    </location>
    <ligand>
        <name>ATP</name>
        <dbReference type="ChEBI" id="CHEBI:30616"/>
    </ligand>
</feature>
<dbReference type="GO" id="GO:0003688">
    <property type="term" value="F:DNA replication origin binding"/>
    <property type="evidence" value="ECO:0007669"/>
    <property type="project" value="UniProtKB-UniRule"/>
</dbReference>
<dbReference type="CDD" id="cd06571">
    <property type="entry name" value="Bac_DnaA_C"/>
    <property type="match status" value="1"/>
</dbReference>
<dbReference type="InterPro" id="IPR018312">
    <property type="entry name" value="Chromosome_initiator_DnaA_CS"/>
</dbReference>
<comment type="similarity">
    <text evidence="1 8 11">Belongs to the DnaA family.</text>
</comment>
<feature type="region of interest" description="Domain I, interacts with DnaA modulators" evidence="8">
    <location>
        <begin position="1"/>
        <end position="94"/>
    </location>
</feature>
<feature type="binding site" evidence="8">
    <location>
        <position position="164"/>
    </location>
    <ligand>
        <name>ATP</name>
        <dbReference type="ChEBI" id="CHEBI:30616"/>
    </ligand>
</feature>
<evidence type="ECO:0000256" key="7">
    <source>
        <dbReference type="ARBA" id="ARBA00023125"/>
    </source>
</evidence>
<dbReference type="SUPFAM" id="SSF52540">
    <property type="entry name" value="P-loop containing nucleoside triphosphate hydrolases"/>
    <property type="match status" value="1"/>
</dbReference>
<dbReference type="Gene3D" id="1.10.1750.10">
    <property type="match status" value="1"/>
</dbReference>
<dbReference type="Proteomes" id="UP000030103">
    <property type="component" value="Unassembled WGS sequence"/>
</dbReference>
<name>A0A0A2ECH6_9PORP</name>
<feature type="domain" description="Chromosomal replication initiator DnaA C-terminal" evidence="14">
    <location>
        <begin position="362"/>
        <end position="431"/>
    </location>
</feature>
<dbReference type="SMART" id="SM00760">
    <property type="entry name" value="Bac_DnaA_C"/>
    <property type="match status" value="1"/>
</dbReference>
<organism evidence="15 17">
    <name type="scientific">Porphyromonas macacae</name>
    <dbReference type="NCBI Taxonomy" id="28115"/>
    <lineage>
        <taxon>Bacteria</taxon>
        <taxon>Pseudomonadati</taxon>
        <taxon>Bacteroidota</taxon>
        <taxon>Bacteroidia</taxon>
        <taxon>Bacteroidales</taxon>
        <taxon>Porphyromonadaceae</taxon>
        <taxon>Porphyromonas</taxon>
    </lineage>
</organism>